<sequence>MKSLQIYQIKKDLVVSIRNKDIDAVNAATISNKLLQMAYSSVYDEDKNMIRIHDIKLDALEDLIEGTNGKPVLIAYWYKSYLRRIKDKFDVRELKTNEDFKKWNQGKIPVAITYPASAGHGLNLQAGYDYYAVQKRVNEMIQY</sequence>
<dbReference type="AlphaFoldDB" id="A0A0W1JGE5"/>
<reference evidence="1 2" key="1">
    <citation type="submission" date="2015-12" db="EMBL/GenBank/DDBJ databases">
        <title>Draft Genome Sequence of Desulfitobacterium hafniense Strain DH, a Sulfate-reducing Bacterium Isolated from Paddy Soils.</title>
        <authorList>
            <person name="Bao P."/>
            <person name="Zhang X."/>
            <person name="Li G."/>
        </authorList>
    </citation>
    <scope>NUCLEOTIDE SEQUENCE [LARGE SCALE GENOMIC DNA]</scope>
    <source>
        <strain evidence="1 2">DH</strain>
    </source>
</reference>
<accession>A0A0W1JGE5</accession>
<evidence type="ECO:0000313" key="2">
    <source>
        <dbReference type="Proteomes" id="UP000054623"/>
    </source>
</evidence>
<dbReference type="EMBL" id="LOCK01000033">
    <property type="protein sequence ID" value="KTE90796.1"/>
    <property type="molecule type" value="Genomic_DNA"/>
</dbReference>
<name>A0A0W1JGE5_DESHA</name>
<comment type="caution">
    <text evidence="1">The sequence shown here is derived from an EMBL/GenBank/DDBJ whole genome shotgun (WGS) entry which is preliminary data.</text>
</comment>
<organism evidence="1 2">
    <name type="scientific">Desulfitobacterium hafniense</name>
    <name type="common">Desulfitobacterium frappieri</name>
    <dbReference type="NCBI Taxonomy" id="49338"/>
    <lineage>
        <taxon>Bacteria</taxon>
        <taxon>Bacillati</taxon>
        <taxon>Bacillota</taxon>
        <taxon>Clostridia</taxon>
        <taxon>Eubacteriales</taxon>
        <taxon>Desulfitobacteriaceae</taxon>
        <taxon>Desulfitobacterium</taxon>
    </lineage>
</organism>
<gene>
    <name evidence="1" type="ORF">AT727_23685</name>
</gene>
<dbReference type="Proteomes" id="UP000054623">
    <property type="component" value="Unassembled WGS sequence"/>
</dbReference>
<proteinExistence type="predicted"/>
<protein>
    <submittedName>
        <fullName evidence="1">Uncharacterized protein</fullName>
    </submittedName>
</protein>
<evidence type="ECO:0000313" key="1">
    <source>
        <dbReference type="EMBL" id="KTE90796.1"/>
    </source>
</evidence>